<evidence type="ECO:0000256" key="3">
    <source>
        <dbReference type="ARBA" id="ARBA00023136"/>
    </source>
</evidence>
<evidence type="ECO:0000313" key="6">
    <source>
        <dbReference type="EMBL" id="KAG0517864.1"/>
    </source>
</evidence>
<evidence type="ECO:0000256" key="4">
    <source>
        <dbReference type="SAM" id="MobiDB-lite"/>
    </source>
</evidence>
<evidence type="ECO:0000256" key="2">
    <source>
        <dbReference type="ARBA" id="ARBA00009444"/>
    </source>
</evidence>
<organism evidence="6 7">
    <name type="scientific">Sorghum bicolor</name>
    <name type="common">Sorghum</name>
    <name type="synonym">Sorghum vulgare</name>
    <dbReference type="NCBI Taxonomy" id="4558"/>
    <lineage>
        <taxon>Eukaryota</taxon>
        <taxon>Viridiplantae</taxon>
        <taxon>Streptophyta</taxon>
        <taxon>Embryophyta</taxon>
        <taxon>Tracheophyta</taxon>
        <taxon>Spermatophyta</taxon>
        <taxon>Magnoliopsida</taxon>
        <taxon>Liliopsida</taxon>
        <taxon>Poales</taxon>
        <taxon>Poaceae</taxon>
        <taxon>PACMAD clade</taxon>
        <taxon>Panicoideae</taxon>
        <taxon>Andropogonodae</taxon>
        <taxon>Andropogoneae</taxon>
        <taxon>Sorghinae</taxon>
        <taxon>Sorghum</taxon>
    </lineage>
</organism>
<name>A0A921Q9C1_SORBI</name>
<accession>A0A921Q9C1</accession>
<dbReference type="InterPro" id="IPR028144">
    <property type="entry name" value="CYSTM_dom"/>
</dbReference>
<evidence type="ECO:0000259" key="5">
    <source>
        <dbReference type="Pfam" id="PF12734"/>
    </source>
</evidence>
<comment type="subcellular location">
    <subcellularLocation>
        <location evidence="1">Membrane</location>
    </subcellularLocation>
</comment>
<sequence>MENNARSNDPQPPPAGFPTVGAEQGGAAGGKKKGTTTKRGEPSFIEGCIAVLCCCWLCELCCD</sequence>
<protein>
    <recommendedName>
        <fullName evidence="5">Cysteine-rich transmembrane domain-containing protein</fullName>
    </recommendedName>
</protein>
<keyword evidence="3" id="KW-0472">Membrane</keyword>
<dbReference type="GO" id="GO:0016020">
    <property type="term" value="C:membrane"/>
    <property type="evidence" value="ECO:0007669"/>
    <property type="project" value="UniProtKB-SubCell"/>
</dbReference>
<gene>
    <name evidence="6" type="ORF">BDA96_09G126100</name>
</gene>
<feature type="region of interest" description="Disordered" evidence="4">
    <location>
        <begin position="1"/>
        <end position="41"/>
    </location>
</feature>
<proteinExistence type="inferred from homology"/>
<comment type="similarity">
    <text evidence="2">Belongs to the CYSTM1 family.</text>
</comment>
<evidence type="ECO:0000313" key="7">
    <source>
        <dbReference type="Proteomes" id="UP000807115"/>
    </source>
</evidence>
<dbReference type="Proteomes" id="UP000807115">
    <property type="component" value="Chromosome 9"/>
</dbReference>
<reference evidence="6" key="2">
    <citation type="submission" date="2020-10" db="EMBL/GenBank/DDBJ databases">
        <authorList>
            <person name="Cooper E.A."/>
            <person name="Brenton Z.W."/>
            <person name="Flinn B.S."/>
            <person name="Jenkins J."/>
            <person name="Shu S."/>
            <person name="Flowers D."/>
            <person name="Luo F."/>
            <person name="Wang Y."/>
            <person name="Xia P."/>
            <person name="Barry K."/>
            <person name="Daum C."/>
            <person name="Lipzen A."/>
            <person name="Yoshinaga Y."/>
            <person name="Schmutz J."/>
            <person name="Saski C."/>
            <person name="Vermerris W."/>
            <person name="Kresovich S."/>
        </authorList>
    </citation>
    <scope>NUCLEOTIDE SEQUENCE</scope>
</reference>
<evidence type="ECO:0000256" key="1">
    <source>
        <dbReference type="ARBA" id="ARBA00004370"/>
    </source>
</evidence>
<feature type="domain" description="Cysteine-rich transmembrane" evidence="5">
    <location>
        <begin position="37"/>
        <end position="62"/>
    </location>
</feature>
<dbReference type="AlphaFoldDB" id="A0A921Q9C1"/>
<dbReference type="Pfam" id="PF12734">
    <property type="entry name" value="CYSTM"/>
    <property type="match status" value="1"/>
</dbReference>
<reference evidence="6" key="1">
    <citation type="journal article" date="2019" name="BMC Genomics">
        <title>A new reference genome for Sorghum bicolor reveals high levels of sequence similarity between sweet and grain genotypes: implications for the genetics of sugar metabolism.</title>
        <authorList>
            <person name="Cooper E.A."/>
            <person name="Brenton Z.W."/>
            <person name="Flinn B.S."/>
            <person name="Jenkins J."/>
            <person name="Shu S."/>
            <person name="Flowers D."/>
            <person name="Luo F."/>
            <person name="Wang Y."/>
            <person name="Xia P."/>
            <person name="Barry K."/>
            <person name="Daum C."/>
            <person name="Lipzen A."/>
            <person name="Yoshinaga Y."/>
            <person name="Schmutz J."/>
            <person name="Saski C."/>
            <person name="Vermerris W."/>
            <person name="Kresovich S."/>
        </authorList>
    </citation>
    <scope>NUCLEOTIDE SEQUENCE</scope>
</reference>
<dbReference type="EMBL" id="CM027688">
    <property type="protein sequence ID" value="KAG0517864.1"/>
    <property type="molecule type" value="Genomic_DNA"/>
</dbReference>
<comment type="caution">
    <text evidence="6">The sequence shown here is derived from an EMBL/GenBank/DDBJ whole genome shotgun (WGS) entry which is preliminary data.</text>
</comment>